<comment type="caution">
    <text evidence="1">The sequence shown here is derived from an EMBL/GenBank/DDBJ whole genome shotgun (WGS) entry which is preliminary data.</text>
</comment>
<dbReference type="AlphaFoldDB" id="A0A511MA89"/>
<proteinExistence type="predicted"/>
<dbReference type="EMBL" id="BJXA01000009">
    <property type="protein sequence ID" value="GEM37421.1"/>
    <property type="molecule type" value="Genomic_DNA"/>
</dbReference>
<name>A0A511MA89_9NOCA</name>
<gene>
    <name evidence="1" type="ORF">NN4_19400</name>
</gene>
<organism evidence="1 2">
    <name type="scientific">Nocardia ninae NBRC 108245</name>
    <dbReference type="NCBI Taxonomy" id="1210091"/>
    <lineage>
        <taxon>Bacteria</taxon>
        <taxon>Bacillati</taxon>
        <taxon>Actinomycetota</taxon>
        <taxon>Actinomycetes</taxon>
        <taxon>Mycobacteriales</taxon>
        <taxon>Nocardiaceae</taxon>
        <taxon>Nocardia</taxon>
    </lineage>
</organism>
<evidence type="ECO:0000313" key="1">
    <source>
        <dbReference type="EMBL" id="GEM37421.1"/>
    </source>
</evidence>
<evidence type="ECO:0000313" key="2">
    <source>
        <dbReference type="Proteomes" id="UP000321424"/>
    </source>
</evidence>
<keyword evidence="2" id="KW-1185">Reference proteome</keyword>
<accession>A0A511MA89</accession>
<sequence>MSASRNFECCPTGDERRRRAHIKKMGAYAAKFAAETVSYTDDPRWEEPTDEAFAEHFKGCVVPAPLVTYTHIRDIFMTEYAEEIALCRREFHTDWSDRRADESAVDEE</sequence>
<protein>
    <submittedName>
        <fullName evidence="1">Uncharacterized protein</fullName>
    </submittedName>
</protein>
<dbReference type="Proteomes" id="UP000321424">
    <property type="component" value="Unassembled WGS sequence"/>
</dbReference>
<reference evidence="1 2" key="1">
    <citation type="submission" date="2019-07" db="EMBL/GenBank/DDBJ databases">
        <title>Whole genome shotgun sequence of Nocardia ninae NBRC 108245.</title>
        <authorList>
            <person name="Hosoyama A."/>
            <person name="Uohara A."/>
            <person name="Ohji S."/>
            <person name="Ichikawa N."/>
        </authorList>
    </citation>
    <scope>NUCLEOTIDE SEQUENCE [LARGE SCALE GENOMIC DNA]</scope>
    <source>
        <strain evidence="1 2">NBRC 108245</strain>
    </source>
</reference>